<dbReference type="Proteomes" id="UP000438429">
    <property type="component" value="Unassembled WGS sequence"/>
</dbReference>
<gene>
    <name evidence="1" type="ORF">F2P81_018615</name>
</gene>
<dbReference type="EMBL" id="VEVO01000016">
    <property type="protein sequence ID" value="KAF0029510.1"/>
    <property type="molecule type" value="Genomic_DNA"/>
</dbReference>
<reference evidence="1 2" key="1">
    <citation type="submission" date="2019-06" db="EMBL/GenBank/DDBJ databases">
        <title>Draft genomes of female and male turbot (Scophthalmus maximus).</title>
        <authorList>
            <person name="Xu H."/>
            <person name="Xu X.-W."/>
            <person name="Shao C."/>
            <person name="Chen S."/>
        </authorList>
    </citation>
    <scope>NUCLEOTIDE SEQUENCE [LARGE SCALE GENOMIC DNA]</scope>
    <source>
        <strain evidence="1">Ysfricsl-2016a</strain>
        <tissue evidence="1">Blood</tissue>
    </source>
</reference>
<accession>A0A6A4SCL8</accession>
<sequence length="168" mass="18651">MDVPEASKHGKKSTSQKLEDQKKSINAMFYIDNSSQKRLFLNLLYFTLFIPSVHVSTLGNSVVTLSPCSVSIDECCRHTGDRGHIVPIVTGHFVQRHINFQHISSVVIGFADSAAYSNYDNGVFLVSVVIAFKRLLCSTLRLPISSQDGNEWAFAIEITELRESDASV</sequence>
<evidence type="ECO:0000313" key="1">
    <source>
        <dbReference type="EMBL" id="KAF0029510.1"/>
    </source>
</evidence>
<dbReference type="AlphaFoldDB" id="A0A6A4SCL8"/>
<organism evidence="1 2">
    <name type="scientific">Scophthalmus maximus</name>
    <name type="common">Turbot</name>
    <name type="synonym">Psetta maxima</name>
    <dbReference type="NCBI Taxonomy" id="52904"/>
    <lineage>
        <taxon>Eukaryota</taxon>
        <taxon>Metazoa</taxon>
        <taxon>Chordata</taxon>
        <taxon>Craniata</taxon>
        <taxon>Vertebrata</taxon>
        <taxon>Euteleostomi</taxon>
        <taxon>Actinopterygii</taxon>
        <taxon>Neopterygii</taxon>
        <taxon>Teleostei</taxon>
        <taxon>Neoteleostei</taxon>
        <taxon>Acanthomorphata</taxon>
        <taxon>Carangaria</taxon>
        <taxon>Pleuronectiformes</taxon>
        <taxon>Pleuronectoidei</taxon>
        <taxon>Scophthalmidae</taxon>
        <taxon>Scophthalmus</taxon>
    </lineage>
</organism>
<name>A0A6A4SCL8_SCOMX</name>
<protein>
    <submittedName>
        <fullName evidence="1">Uncharacterized protein</fullName>
    </submittedName>
</protein>
<comment type="caution">
    <text evidence="1">The sequence shown here is derived from an EMBL/GenBank/DDBJ whole genome shotgun (WGS) entry which is preliminary data.</text>
</comment>
<proteinExistence type="predicted"/>
<evidence type="ECO:0000313" key="2">
    <source>
        <dbReference type="Proteomes" id="UP000438429"/>
    </source>
</evidence>